<evidence type="ECO:0000313" key="12">
    <source>
        <dbReference type="Proteomes" id="UP000231542"/>
    </source>
</evidence>
<dbReference type="Pfam" id="PF00587">
    <property type="entry name" value="tRNA-synt_2b"/>
    <property type="match status" value="1"/>
</dbReference>
<name>A0A2H0YUW9_9BACT</name>
<dbReference type="EC" id="6.1.1.15" evidence="1"/>
<gene>
    <name evidence="11" type="ORF">COT24_05225</name>
</gene>
<dbReference type="CDD" id="cd00861">
    <property type="entry name" value="ProRS_anticodon_short"/>
    <property type="match status" value="1"/>
</dbReference>
<dbReference type="PRINTS" id="PR01046">
    <property type="entry name" value="TRNASYNTHPRO"/>
</dbReference>
<dbReference type="InterPro" id="IPR036621">
    <property type="entry name" value="Anticodon-bd_dom_sf"/>
</dbReference>
<evidence type="ECO:0000256" key="9">
    <source>
        <dbReference type="ARBA" id="ARBA00047671"/>
    </source>
</evidence>
<dbReference type="Pfam" id="PF03129">
    <property type="entry name" value="HGTP_anticodon"/>
    <property type="match status" value="1"/>
</dbReference>
<sequence length="415" mass="47760">MRQSQLFSKISKTPPREEISRNAKFLVQGRFIDKLMAGVYTYLPLGFKVLKKIEQIIREEMNAVGGQEIYMPALHPLENYIKTKRDKIDVLFHLKSASGKKLVLGQSHEEVIVPLVKKHIGSYKDLPLYLYQIQVKFRNELRAKSGILRSREFIMKDLYSFHKDEADFEKYYTAIQNAYRNIFRRVGIGEVTYLTFASGGTFSKYSHEFQTITPAGEDKIYLCEKCKIAINKELIEEAKYSCLQCKSKNLKEKKAIEVGNIFPLKTKFSDAFDLKYIDQSGQKKPIVMGCYGIGLGRVMGTVVEINSDQNGIIWPKTVTPYQAHLLLLDSHPKVKKEAEKTYDSLQKQGVQVLYDDRLESAGVKLKDADLIGIPIRLIISEKTKDKIELKFRNNEKLQLLSLNEILKTVTEYYQL</sequence>
<protein>
    <recommendedName>
        <fullName evidence="2">Proline--tRNA ligase</fullName>
        <ecNumber evidence="1">6.1.1.15</ecNumber>
    </recommendedName>
    <alternativeName>
        <fullName evidence="8">Prolyl-tRNA synthetase</fullName>
    </alternativeName>
</protein>
<dbReference type="InterPro" id="IPR044140">
    <property type="entry name" value="ProRS_anticodon_short"/>
</dbReference>
<keyword evidence="5" id="KW-0067">ATP-binding</keyword>
<dbReference type="InterPro" id="IPR045864">
    <property type="entry name" value="aa-tRNA-synth_II/BPL/LPL"/>
</dbReference>
<dbReference type="EMBL" id="PEXU01000057">
    <property type="protein sequence ID" value="PIS42109.1"/>
    <property type="molecule type" value="Genomic_DNA"/>
</dbReference>
<dbReference type="GO" id="GO:0005829">
    <property type="term" value="C:cytosol"/>
    <property type="evidence" value="ECO:0007669"/>
    <property type="project" value="TreeGrafter"/>
</dbReference>
<evidence type="ECO:0000313" key="11">
    <source>
        <dbReference type="EMBL" id="PIS42109.1"/>
    </source>
</evidence>
<dbReference type="SUPFAM" id="SSF52954">
    <property type="entry name" value="Class II aaRS ABD-related"/>
    <property type="match status" value="1"/>
</dbReference>
<comment type="catalytic activity">
    <reaction evidence="9">
        <text>tRNA(Pro) + L-proline + ATP = L-prolyl-tRNA(Pro) + AMP + diphosphate</text>
        <dbReference type="Rhea" id="RHEA:14305"/>
        <dbReference type="Rhea" id="RHEA-COMP:9700"/>
        <dbReference type="Rhea" id="RHEA-COMP:9702"/>
        <dbReference type="ChEBI" id="CHEBI:30616"/>
        <dbReference type="ChEBI" id="CHEBI:33019"/>
        <dbReference type="ChEBI" id="CHEBI:60039"/>
        <dbReference type="ChEBI" id="CHEBI:78442"/>
        <dbReference type="ChEBI" id="CHEBI:78532"/>
        <dbReference type="ChEBI" id="CHEBI:456215"/>
        <dbReference type="EC" id="6.1.1.15"/>
    </reaction>
</comment>
<dbReference type="PROSITE" id="PS50862">
    <property type="entry name" value="AA_TRNA_LIGASE_II"/>
    <property type="match status" value="1"/>
</dbReference>
<dbReference type="GO" id="GO:0005524">
    <property type="term" value="F:ATP binding"/>
    <property type="evidence" value="ECO:0007669"/>
    <property type="project" value="UniProtKB-KW"/>
</dbReference>
<dbReference type="Proteomes" id="UP000231542">
    <property type="component" value="Unassembled WGS sequence"/>
</dbReference>
<evidence type="ECO:0000256" key="1">
    <source>
        <dbReference type="ARBA" id="ARBA00012831"/>
    </source>
</evidence>
<evidence type="ECO:0000256" key="2">
    <source>
        <dbReference type="ARBA" id="ARBA00019110"/>
    </source>
</evidence>
<evidence type="ECO:0000256" key="6">
    <source>
        <dbReference type="ARBA" id="ARBA00022917"/>
    </source>
</evidence>
<dbReference type="InterPro" id="IPR002316">
    <property type="entry name" value="Pro-tRNA-ligase_IIa"/>
</dbReference>
<comment type="caution">
    <text evidence="11">The sequence shown here is derived from an EMBL/GenBank/DDBJ whole genome shotgun (WGS) entry which is preliminary data.</text>
</comment>
<organism evidence="11 12">
    <name type="scientific">Candidatus Kerfeldbacteria bacterium CG08_land_8_20_14_0_20_40_16</name>
    <dbReference type="NCBI Taxonomy" id="2014244"/>
    <lineage>
        <taxon>Bacteria</taxon>
        <taxon>Candidatus Kerfeldiibacteriota</taxon>
    </lineage>
</organism>
<dbReference type="Gene3D" id="3.40.50.800">
    <property type="entry name" value="Anticodon-binding domain"/>
    <property type="match status" value="1"/>
</dbReference>
<keyword evidence="7 11" id="KW-0030">Aminoacyl-tRNA synthetase</keyword>
<dbReference type="GO" id="GO:0004827">
    <property type="term" value="F:proline-tRNA ligase activity"/>
    <property type="evidence" value="ECO:0007669"/>
    <property type="project" value="UniProtKB-EC"/>
</dbReference>
<dbReference type="SUPFAM" id="SSF55681">
    <property type="entry name" value="Class II aaRS and biotin synthetases"/>
    <property type="match status" value="1"/>
</dbReference>
<evidence type="ECO:0000256" key="5">
    <source>
        <dbReference type="ARBA" id="ARBA00022840"/>
    </source>
</evidence>
<evidence type="ECO:0000256" key="7">
    <source>
        <dbReference type="ARBA" id="ARBA00023146"/>
    </source>
</evidence>
<proteinExistence type="predicted"/>
<evidence type="ECO:0000259" key="10">
    <source>
        <dbReference type="PROSITE" id="PS50862"/>
    </source>
</evidence>
<dbReference type="Gene3D" id="3.30.930.10">
    <property type="entry name" value="Bira Bifunctional Protein, Domain 2"/>
    <property type="match status" value="1"/>
</dbReference>
<accession>A0A2H0YUW9</accession>
<keyword evidence="4" id="KW-0547">Nucleotide-binding</keyword>
<evidence type="ECO:0000256" key="3">
    <source>
        <dbReference type="ARBA" id="ARBA00022598"/>
    </source>
</evidence>
<dbReference type="InterPro" id="IPR050062">
    <property type="entry name" value="Pro-tRNA_synthetase"/>
</dbReference>
<keyword evidence="3" id="KW-0436">Ligase</keyword>
<dbReference type="InterPro" id="IPR002314">
    <property type="entry name" value="aa-tRNA-synt_IIb"/>
</dbReference>
<dbReference type="InterPro" id="IPR004154">
    <property type="entry name" value="Anticodon-bd"/>
</dbReference>
<reference evidence="11 12" key="1">
    <citation type="submission" date="2017-09" db="EMBL/GenBank/DDBJ databases">
        <title>Depth-based differentiation of microbial function through sediment-hosted aquifers and enrichment of novel symbionts in the deep terrestrial subsurface.</title>
        <authorList>
            <person name="Probst A.J."/>
            <person name="Ladd B."/>
            <person name="Jarett J.K."/>
            <person name="Geller-Mcgrath D.E."/>
            <person name="Sieber C.M."/>
            <person name="Emerson J.B."/>
            <person name="Anantharaman K."/>
            <person name="Thomas B.C."/>
            <person name="Malmstrom R."/>
            <person name="Stieglmeier M."/>
            <person name="Klingl A."/>
            <person name="Woyke T."/>
            <person name="Ryan C.M."/>
            <person name="Banfield J.F."/>
        </authorList>
    </citation>
    <scope>NUCLEOTIDE SEQUENCE [LARGE SCALE GENOMIC DNA]</scope>
    <source>
        <strain evidence="11">CG08_land_8_20_14_0_20_40_16</strain>
    </source>
</reference>
<keyword evidence="6" id="KW-0648">Protein biosynthesis</keyword>
<dbReference type="GO" id="GO:0006433">
    <property type="term" value="P:prolyl-tRNA aminoacylation"/>
    <property type="evidence" value="ECO:0007669"/>
    <property type="project" value="InterPro"/>
</dbReference>
<dbReference type="PANTHER" id="PTHR42753">
    <property type="entry name" value="MITOCHONDRIAL RIBOSOME PROTEIN L39/PROLYL-TRNA LIGASE FAMILY MEMBER"/>
    <property type="match status" value="1"/>
</dbReference>
<dbReference type="InterPro" id="IPR006195">
    <property type="entry name" value="aa-tRNA-synth_II"/>
</dbReference>
<dbReference type="AlphaFoldDB" id="A0A2H0YUW9"/>
<dbReference type="PANTHER" id="PTHR42753:SF2">
    <property type="entry name" value="PROLINE--TRNA LIGASE"/>
    <property type="match status" value="1"/>
</dbReference>
<feature type="domain" description="Aminoacyl-transfer RNA synthetases class-II family profile" evidence="10">
    <location>
        <begin position="38"/>
        <end position="315"/>
    </location>
</feature>
<evidence type="ECO:0000256" key="4">
    <source>
        <dbReference type="ARBA" id="ARBA00022741"/>
    </source>
</evidence>
<evidence type="ECO:0000256" key="8">
    <source>
        <dbReference type="ARBA" id="ARBA00029731"/>
    </source>
</evidence>